<evidence type="ECO:0000256" key="4">
    <source>
        <dbReference type="ARBA" id="ARBA00023136"/>
    </source>
</evidence>
<dbReference type="Pfam" id="PF03168">
    <property type="entry name" value="LEA_2"/>
    <property type="match status" value="1"/>
</dbReference>
<evidence type="ECO:0000256" key="1">
    <source>
        <dbReference type="ARBA" id="ARBA00004167"/>
    </source>
</evidence>
<evidence type="ECO:0000313" key="8">
    <source>
        <dbReference type="EMBL" id="GMH25469.1"/>
    </source>
</evidence>
<evidence type="ECO:0000256" key="2">
    <source>
        <dbReference type="ARBA" id="ARBA00022692"/>
    </source>
</evidence>
<name>A0AAD3Y2Z6_NEPGR</name>
<keyword evidence="3 6" id="KW-1133">Transmembrane helix</keyword>
<feature type="transmembrane region" description="Helical" evidence="6">
    <location>
        <begin position="61"/>
        <end position="90"/>
    </location>
</feature>
<dbReference type="GO" id="GO:0098542">
    <property type="term" value="P:defense response to other organism"/>
    <property type="evidence" value="ECO:0007669"/>
    <property type="project" value="InterPro"/>
</dbReference>
<protein>
    <recommendedName>
        <fullName evidence="7">Late embryogenesis abundant protein LEA-2 subgroup domain-containing protein</fullName>
    </recommendedName>
</protein>
<comment type="caution">
    <text evidence="8">The sequence shown here is derived from an EMBL/GenBank/DDBJ whole genome shotgun (WGS) entry which is preliminary data.</text>
</comment>
<evidence type="ECO:0000313" key="9">
    <source>
        <dbReference type="Proteomes" id="UP001279734"/>
    </source>
</evidence>
<comment type="subcellular location">
    <subcellularLocation>
        <location evidence="1">Membrane</location>
        <topology evidence="1">Single-pass membrane protein</topology>
    </subcellularLocation>
</comment>
<keyword evidence="4 6" id="KW-0472">Membrane</keyword>
<evidence type="ECO:0000256" key="5">
    <source>
        <dbReference type="SAM" id="MobiDB-lite"/>
    </source>
</evidence>
<organism evidence="8 9">
    <name type="scientific">Nepenthes gracilis</name>
    <name type="common">Slender pitcher plant</name>
    <dbReference type="NCBI Taxonomy" id="150966"/>
    <lineage>
        <taxon>Eukaryota</taxon>
        <taxon>Viridiplantae</taxon>
        <taxon>Streptophyta</taxon>
        <taxon>Embryophyta</taxon>
        <taxon>Tracheophyta</taxon>
        <taxon>Spermatophyta</taxon>
        <taxon>Magnoliopsida</taxon>
        <taxon>eudicotyledons</taxon>
        <taxon>Gunneridae</taxon>
        <taxon>Pentapetalae</taxon>
        <taxon>Caryophyllales</taxon>
        <taxon>Nepenthaceae</taxon>
        <taxon>Nepenthes</taxon>
    </lineage>
</organism>
<dbReference type="PANTHER" id="PTHR31234">
    <property type="entry name" value="LATE EMBRYOGENESIS ABUNDANT (LEA) HYDROXYPROLINE-RICH GLYCOPROTEIN FAMILY"/>
    <property type="match status" value="1"/>
</dbReference>
<reference evidence="8" key="1">
    <citation type="submission" date="2023-05" db="EMBL/GenBank/DDBJ databases">
        <title>Nepenthes gracilis genome sequencing.</title>
        <authorList>
            <person name="Fukushima K."/>
        </authorList>
    </citation>
    <scope>NUCLEOTIDE SEQUENCE</scope>
    <source>
        <strain evidence="8">SING2019-196</strain>
    </source>
</reference>
<sequence>MLSLPPPPQRFRTTSTPADINVRSKQGINQETRARSSPANFAEKLKTDPIIGHQPRRTHPLVWCVAVICLLFSLVIILSGVATLTIFLVIKPRYPSFDIPNASLSAIYFDSPEYFNGDFTLLANFTNPNNKIDLKFEYLALELFFSDSLIAIQSIEPFSQRRGETTLGQVHMISSLVYLPSNLALGLQKEVQNNRVQYNIRGSFKVRAKMGFAHFGYWLNARCRLEMTGPPRGVLVARNCITKR</sequence>
<accession>A0AAD3Y2Z6</accession>
<dbReference type="InterPro" id="IPR004864">
    <property type="entry name" value="LEA_2"/>
</dbReference>
<dbReference type="InterPro" id="IPR044839">
    <property type="entry name" value="NDR1-like"/>
</dbReference>
<dbReference type="AlphaFoldDB" id="A0AAD3Y2Z6"/>
<evidence type="ECO:0000256" key="3">
    <source>
        <dbReference type="ARBA" id="ARBA00022989"/>
    </source>
</evidence>
<feature type="compositionally biased region" description="Polar residues" evidence="5">
    <location>
        <begin position="11"/>
        <end position="39"/>
    </location>
</feature>
<keyword evidence="9" id="KW-1185">Reference proteome</keyword>
<gene>
    <name evidence="8" type="ORF">Nepgr_027312</name>
</gene>
<dbReference type="EMBL" id="BSYO01000029">
    <property type="protein sequence ID" value="GMH25469.1"/>
    <property type="molecule type" value="Genomic_DNA"/>
</dbReference>
<proteinExistence type="predicted"/>
<dbReference type="Proteomes" id="UP001279734">
    <property type="component" value="Unassembled WGS sequence"/>
</dbReference>
<dbReference type="PANTHER" id="PTHR31234:SF42">
    <property type="entry name" value="LATE EMBRYOGENESIS ABUNDANT (LEA) HYDROXYPROLINE-RICH GLYCOPROTEIN FAMILY"/>
    <property type="match status" value="1"/>
</dbReference>
<feature type="region of interest" description="Disordered" evidence="5">
    <location>
        <begin position="1"/>
        <end position="39"/>
    </location>
</feature>
<dbReference type="GO" id="GO:0005886">
    <property type="term" value="C:plasma membrane"/>
    <property type="evidence" value="ECO:0007669"/>
    <property type="project" value="TreeGrafter"/>
</dbReference>
<evidence type="ECO:0000256" key="6">
    <source>
        <dbReference type="SAM" id="Phobius"/>
    </source>
</evidence>
<feature type="domain" description="Late embryogenesis abundant protein LEA-2 subgroup" evidence="7">
    <location>
        <begin position="126"/>
        <end position="214"/>
    </location>
</feature>
<evidence type="ECO:0000259" key="7">
    <source>
        <dbReference type="Pfam" id="PF03168"/>
    </source>
</evidence>
<keyword evidence="2 6" id="KW-0812">Transmembrane</keyword>